<gene>
    <name evidence="2" type="ORF">BV133_2631</name>
</gene>
<dbReference type="AlphaFoldDB" id="A0A182D482"/>
<evidence type="ECO:0000313" key="2">
    <source>
        <dbReference type="EMBL" id="BAS00225.1"/>
    </source>
</evidence>
<reference evidence="2" key="1">
    <citation type="journal article" date="2015" name="Genome Announc.">
        <title>Complete Genome Sequence of the Bacteriochlorophyll b-Producing Photosynthetic Bacterium Blastochloris viridis.</title>
        <authorList>
            <person name="Tsukatani Y."/>
            <person name="Hirose Y."/>
            <person name="Harada J."/>
            <person name="Misawa N."/>
            <person name="Mori K."/>
            <person name="Inoue K."/>
            <person name="Tamiaki H."/>
        </authorList>
    </citation>
    <scope>NUCLEOTIDE SEQUENCE [LARGE SCALE GENOMIC DNA]</scope>
    <source>
        <strain evidence="2">DSM 133</strain>
    </source>
</reference>
<organism evidence="2">
    <name type="scientific">Blastochloris viridis</name>
    <name type="common">Rhodopseudomonas viridis</name>
    <dbReference type="NCBI Taxonomy" id="1079"/>
    <lineage>
        <taxon>Bacteria</taxon>
        <taxon>Pseudomonadati</taxon>
        <taxon>Pseudomonadota</taxon>
        <taxon>Alphaproteobacteria</taxon>
        <taxon>Hyphomicrobiales</taxon>
        <taxon>Blastochloridaceae</taxon>
        <taxon>Blastochloris</taxon>
    </lineage>
</organism>
<evidence type="ECO:0000256" key="1">
    <source>
        <dbReference type="SAM" id="MobiDB-lite"/>
    </source>
</evidence>
<protein>
    <submittedName>
        <fullName evidence="2">Uncharacterized protein</fullName>
    </submittedName>
</protein>
<sequence>MKLHGRISLSESGPWRAARGRQPRGWHLPRPVISQYSQSGFAG</sequence>
<proteinExistence type="predicted"/>
<dbReference type="EMBL" id="AP014854">
    <property type="protein sequence ID" value="BAS00225.1"/>
    <property type="molecule type" value="Genomic_DNA"/>
</dbReference>
<name>A0A182D482_BLAVI</name>
<feature type="region of interest" description="Disordered" evidence="1">
    <location>
        <begin position="1"/>
        <end position="29"/>
    </location>
</feature>
<accession>A0A182D482</accession>